<dbReference type="EMBL" id="JAODUO010000459">
    <property type="protein sequence ID" value="KAK2180061.1"/>
    <property type="molecule type" value="Genomic_DNA"/>
</dbReference>
<proteinExistence type="predicted"/>
<dbReference type="Gene3D" id="6.20.200.20">
    <property type="match status" value="3"/>
</dbReference>
<dbReference type="InterPro" id="IPR001007">
    <property type="entry name" value="VWF_dom"/>
</dbReference>
<dbReference type="Pfam" id="PF00264">
    <property type="entry name" value="Tyrosinase"/>
    <property type="match status" value="1"/>
</dbReference>
<dbReference type="Gene3D" id="1.10.1280.10">
    <property type="entry name" value="Di-copper center containing domain from catechol oxidase"/>
    <property type="match status" value="1"/>
</dbReference>
<dbReference type="PANTHER" id="PTHR46698:SF4">
    <property type="entry name" value="CROSSVEINLESS 2"/>
    <property type="match status" value="1"/>
</dbReference>
<dbReference type="PROSITE" id="PS00497">
    <property type="entry name" value="TYROSINASE_1"/>
    <property type="match status" value="1"/>
</dbReference>
<dbReference type="PRINTS" id="PR00092">
    <property type="entry name" value="TYROSINASE"/>
</dbReference>
<feature type="domain" description="VWFC" evidence="4">
    <location>
        <begin position="837"/>
        <end position="895"/>
    </location>
</feature>
<dbReference type="SMART" id="SM00214">
    <property type="entry name" value="VWC"/>
    <property type="match status" value="3"/>
</dbReference>
<dbReference type="GO" id="GO:0016491">
    <property type="term" value="F:oxidoreductase activity"/>
    <property type="evidence" value="ECO:0007669"/>
    <property type="project" value="InterPro"/>
</dbReference>
<accession>A0AAD9KZ40</accession>
<organism evidence="5 6">
    <name type="scientific">Ridgeia piscesae</name>
    <name type="common">Tubeworm</name>
    <dbReference type="NCBI Taxonomy" id="27915"/>
    <lineage>
        <taxon>Eukaryota</taxon>
        <taxon>Metazoa</taxon>
        <taxon>Spiralia</taxon>
        <taxon>Lophotrochozoa</taxon>
        <taxon>Annelida</taxon>
        <taxon>Polychaeta</taxon>
        <taxon>Sedentaria</taxon>
        <taxon>Canalipalpata</taxon>
        <taxon>Sabellida</taxon>
        <taxon>Siboglinidae</taxon>
        <taxon>Ridgeia</taxon>
    </lineage>
</organism>
<feature type="domain" description="VWFC" evidence="4">
    <location>
        <begin position="734"/>
        <end position="792"/>
    </location>
</feature>
<dbReference type="PROSITE" id="PS50184">
    <property type="entry name" value="VWFC_2"/>
    <property type="match status" value="2"/>
</dbReference>
<keyword evidence="2" id="KW-0964">Secreted</keyword>
<evidence type="ECO:0000313" key="5">
    <source>
        <dbReference type="EMBL" id="KAK2180061.1"/>
    </source>
</evidence>
<keyword evidence="3" id="KW-0732">Signal</keyword>
<dbReference type="InterPro" id="IPR002227">
    <property type="entry name" value="Tyrosinase_Cu-bd"/>
</dbReference>
<dbReference type="SUPFAM" id="SSF57603">
    <property type="entry name" value="FnI-like domain"/>
    <property type="match status" value="2"/>
</dbReference>
<dbReference type="Proteomes" id="UP001209878">
    <property type="component" value="Unassembled WGS sequence"/>
</dbReference>
<name>A0AAD9KZ40_RIDPI</name>
<evidence type="ECO:0000256" key="3">
    <source>
        <dbReference type="ARBA" id="ARBA00022729"/>
    </source>
</evidence>
<evidence type="ECO:0000259" key="4">
    <source>
        <dbReference type="PROSITE" id="PS50184"/>
    </source>
</evidence>
<dbReference type="SUPFAM" id="SSF48056">
    <property type="entry name" value="Di-copper centre-containing domain"/>
    <property type="match status" value="1"/>
</dbReference>
<dbReference type="InterPro" id="IPR008922">
    <property type="entry name" value="Di-copper_centre_dom_sf"/>
</dbReference>
<evidence type="ECO:0000256" key="1">
    <source>
        <dbReference type="ARBA" id="ARBA00004613"/>
    </source>
</evidence>
<evidence type="ECO:0000313" key="6">
    <source>
        <dbReference type="Proteomes" id="UP001209878"/>
    </source>
</evidence>
<gene>
    <name evidence="5" type="ORF">NP493_457g01034</name>
</gene>
<reference evidence="5" key="1">
    <citation type="journal article" date="2023" name="Mol. Biol. Evol.">
        <title>Third-Generation Sequencing Reveals the Adaptive Role of the Epigenome in Three Deep-Sea Polychaetes.</title>
        <authorList>
            <person name="Perez M."/>
            <person name="Aroh O."/>
            <person name="Sun Y."/>
            <person name="Lan Y."/>
            <person name="Juniper S.K."/>
            <person name="Young C.R."/>
            <person name="Angers B."/>
            <person name="Qian P.Y."/>
        </authorList>
    </citation>
    <scope>NUCLEOTIDE SEQUENCE</scope>
    <source>
        <strain evidence="5">R07B-5</strain>
    </source>
</reference>
<dbReference type="PROSITE" id="PS01208">
    <property type="entry name" value="VWFC_1"/>
    <property type="match status" value="1"/>
</dbReference>
<dbReference type="Pfam" id="PF23334">
    <property type="entry name" value="VWC2L_2nd"/>
    <property type="match status" value="1"/>
</dbReference>
<dbReference type="GO" id="GO:0005576">
    <property type="term" value="C:extracellular region"/>
    <property type="evidence" value="ECO:0007669"/>
    <property type="project" value="UniProtKB-SubCell"/>
</dbReference>
<keyword evidence="6" id="KW-1185">Reference proteome</keyword>
<protein>
    <recommendedName>
        <fullName evidence="4">VWFC domain-containing protein</fullName>
    </recommendedName>
</protein>
<dbReference type="Pfam" id="PF00093">
    <property type="entry name" value="VWC"/>
    <property type="match status" value="1"/>
</dbReference>
<comment type="subcellular location">
    <subcellularLocation>
        <location evidence="1">Secreted</location>
    </subcellularLocation>
</comment>
<comment type="caution">
    <text evidence="5">The sequence shown here is derived from an EMBL/GenBank/DDBJ whole genome shotgun (WGS) entry which is preliminary data.</text>
</comment>
<dbReference type="AlphaFoldDB" id="A0AAD9KZ40"/>
<dbReference type="PANTHER" id="PTHR46698">
    <property type="entry name" value="CROSSVEINLESS 2"/>
    <property type="match status" value="1"/>
</dbReference>
<sequence>MFHPIIVPPIGYDRDGYDRSGFDRYGYDRDGFNAVGFNVTGYNRTGHYDGLGVFGKRGDIDKPGVNCEGYSQRGLDYNGRVAGFKYTCTQRTREECEDLERRSNGRIDVISFAAAKQCDEVQCHDTCGCRFTGKLYRFGERFTLDCMQCVCTLAGTVECHCETPTHRKEIRDLSRDEWTEFHAAVKRLAKDGYASQWHMFSQQQSAYSPHSHGSSAFLPWHRFFLRAVELELQMGGHCEVAIPYFDWTVDVGALNTSQAWQANALGGNGQGADGCVRYHPFQDYNTPWMPCLHRQFNTSVSLPDAVDIQLLLREEDYETFREKLEVASGLFHMWVGGNMLTSHPAYDPVFLAHFAYIDQLWDEWQSRHPDSLLHFPPEQRYVPMEPFGVTADDVWRNTDQLCVKYVTITEGVPCNITLPNYGFDSDGYDLHGFDKGGYDRDGFNRTGYNKEGAFDDRGIYDVFGYDREGYSRAGFDSSGFDRYGFYNDSYNRDGFNASGYDRFGYNRYGFNTSDITPFGYHRNGSYVYGTREDGLGIFDKFGYNRFNYSKLGYNQQGYDAFGFNIWGLDHVGCNYYYLGPFYVLHKYWADVQLANLTEEKLKTIHRICDPVSQLPIWWHTCKRLPGDDDGSKFKQCFEDWERKHGLDGKYNGPKDPVTSDKIYVPVPPEDRLCYELQLHSGCPLGEPPITCVKDECAGQTCAGFPDAVCRVYGCGDTCEPRWYDGETGQWVQCKQCTDKDGRLRIEGDRWRISTCEYCFCQNHVVTCQEIDCPPVTCTHPVTPERACCPQCRECLYFGEVYTEGSENGNVTCEDVKCPAVDCSHPATPKDSCCPRCRGCFFEGRRYRNGHVWPADECRKCVCRHGDVKCSTKSCPPLYCATKPQKKPGECCAVCPKDLVTSQDCVYEGRDYKQGDFFQSLQFLLQ</sequence>
<evidence type="ECO:0000256" key="2">
    <source>
        <dbReference type="ARBA" id="ARBA00022525"/>
    </source>
</evidence>
<dbReference type="InterPro" id="IPR052424">
    <property type="entry name" value="Kielin_Chordin-BMP_Reg"/>
</dbReference>